<dbReference type="GO" id="GO:0046872">
    <property type="term" value="F:metal ion binding"/>
    <property type="evidence" value="ECO:0007669"/>
    <property type="project" value="UniProtKB-KW"/>
</dbReference>
<keyword evidence="7" id="KW-0249">Electron transport</keyword>
<keyword evidence="4 12" id="KW-0001">2Fe-2S</keyword>
<evidence type="ECO:0000256" key="8">
    <source>
        <dbReference type="ARBA" id="ARBA00023004"/>
    </source>
</evidence>
<feature type="domain" description="FAD-binding FR-type" evidence="13">
    <location>
        <begin position="1"/>
        <end position="103"/>
    </location>
</feature>
<dbReference type="HOGENOM" id="CLU_003827_1_2_9"/>
<evidence type="ECO:0000256" key="5">
    <source>
        <dbReference type="ARBA" id="ARBA00022723"/>
    </source>
</evidence>
<feature type="binding site" evidence="11">
    <location>
        <begin position="71"/>
        <end position="73"/>
    </location>
    <ligand>
        <name>FAD</name>
        <dbReference type="ChEBI" id="CHEBI:57692"/>
    </ligand>
</feature>
<dbReference type="AlphaFoldDB" id="W0EA13"/>
<dbReference type="InterPro" id="IPR039261">
    <property type="entry name" value="FNR_nucleotide-bd"/>
</dbReference>
<keyword evidence="9 12" id="KW-0411">Iron-sulfur</keyword>
<feature type="binding site" evidence="12">
    <location>
        <position position="230"/>
    </location>
    <ligand>
        <name>[2Fe-2S] cluster</name>
        <dbReference type="ChEBI" id="CHEBI:190135"/>
    </ligand>
</feature>
<feature type="binding site" evidence="11">
    <location>
        <begin position="54"/>
        <end position="57"/>
    </location>
    <ligand>
        <name>FAD</name>
        <dbReference type="ChEBI" id="CHEBI:57692"/>
    </ligand>
</feature>
<keyword evidence="3 11" id="KW-0285">Flavoprotein</keyword>
<dbReference type="PIRSF" id="PIRSF006816">
    <property type="entry name" value="Cyc3_hyd_g"/>
    <property type="match status" value="1"/>
</dbReference>
<dbReference type="GO" id="GO:0006221">
    <property type="term" value="P:pyrimidine nucleotide biosynthetic process"/>
    <property type="evidence" value="ECO:0007669"/>
    <property type="project" value="InterPro"/>
</dbReference>
<dbReference type="InterPro" id="IPR012165">
    <property type="entry name" value="Cyt_c3_hydrogenase_gsu"/>
</dbReference>
<dbReference type="InterPro" id="IPR017938">
    <property type="entry name" value="Riboflavin_synthase-like_b-brl"/>
</dbReference>
<feature type="binding site" evidence="12">
    <location>
        <position position="233"/>
    </location>
    <ligand>
        <name>[2Fe-2S] cluster</name>
        <dbReference type="ChEBI" id="CHEBI:190135"/>
    </ligand>
</feature>
<keyword evidence="8 12" id="KW-0408">Iron</keyword>
<dbReference type="STRING" id="871968.DESME_12125"/>
<dbReference type="eggNOG" id="COG0543">
    <property type="taxonomic scope" value="Bacteria"/>
</dbReference>
<dbReference type="EMBL" id="CP007032">
    <property type="protein sequence ID" value="AHF07675.1"/>
    <property type="molecule type" value="Genomic_DNA"/>
</dbReference>
<keyword evidence="6 11" id="KW-0274">FAD</keyword>
<keyword evidence="2" id="KW-0813">Transport</keyword>
<dbReference type="PANTHER" id="PTHR43513:SF3">
    <property type="entry name" value="DIHYDROOROTATE DEHYDROGENASE B (NAD(+)), ELECTRON TRANSFER SUBUNIT-RELATED"/>
    <property type="match status" value="1"/>
</dbReference>
<dbReference type="Pfam" id="PF10418">
    <property type="entry name" value="DHODB_Fe-S_bind"/>
    <property type="match status" value="1"/>
</dbReference>
<dbReference type="InterPro" id="IPR008333">
    <property type="entry name" value="Cbr1-like_FAD-bd_dom"/>
</dbReference>
<organism evidence="14 15">
    <name type="scientific">Desulfitobacterium metallireducens DSM 15288</name>
    <dbReference type="NCBI Taxonomy" id="871968"/>
    <lineage>
        <taxon>Bacteria</taxon>
        <taxon>Bacillati</taxon>
        <taxon>Bacillota</taxon>
        <taxon>Clostridia</taxon>
        <taxon>Eubacteriales</taxon>
        <taxon>Desulfitobacteriaceae</taxon>
        <taxon>Desulfitobacterium</taxon>
    </lineage>
</organism>
<accession>W0EA13</accession>
<feature type="binding site" evidence="12">
    <location>
        <position position="225"/>
    </location>
    <ligand>
        <name>[2Fe-2S] cluster</name>
        <dbReference type="ChEBI" id="CHEBI:190135"/>
    </ligand>
</feature>
<feature type="binding site" evidence="12">
    <location>
        <position position="250"/>
    </location>
    <ligand>
        <name>[2Fe-2S] cluster</name>
        <dbReference type="ChEBI" id="CHEBI:190135"/>
    </ligand>
</feature>
<proteinExistence type="inferred from homology"/>
<evidence type="ECO:0000256" key="3">
    <source>
        <dbReference type="ARBA" id="ARBA00022630"/>
    </source>
</evidence>
<dbReference type="InterPro" id="IPR019480">
    <property type="entry name" value="Dihydroorotate_DH_Fe-S-bd"/>
</dbReference>
<keyword evidence="15" id="KW-1185">Reference proteome</keyword>
<dbReference type="RefSeq" id="WP_006716600.1">
    <property type="nucleotide sequence ID" value="NZ_CP007032.1"/>
</dbReference>
<dbReference type="GO" id="GO:0051537">
    <property type="term" value="F:2 iron, 2 sulfur cluster binding"/>
    <property type="evidence" value="ECO:0007669"/>
    <property type="project" value="UniProtKB-KW"/>
</dbReference>
<gene>
    <name evidence="14" type="ORF">DESME_12125</name>
</gene>
<dbReference type="SUPFAM" id="SSF63380">
    <property type="entry name" value="Riboflavin synthase domain-like"/>
    <property type="match status" value="1"/>
</dbReference>
<evidence type="ECO:0000256" key="9">
    <source>
        <dbReference type="ARBA" id="ARBA00023014"/>
    </source>
</evidence>
<evidence type="ECO:0000256" key="10">
    <source>
        <dbReference type="ARBA" id="ARBA00034078"/>
    </source>
</evidence>
<dbReference type="Gene3D" id="3.40.50.80">
    <property type="entry name" value="Nucleotide-binding domain of ferredoxin-NADP reductase (FNR) module"/>
    <property type="match status" value="1"/>
</dbReference>
<dbReference type="Pfam" id="PF00970">
    <property type="entry name" value="FAD_binding_6"/>
    <property type="match status" value="1"/>
</dbReference>
<feature type="binding site" evidence="11">
    <location>
        <begin position="78"/>
        <end position="79"/>
    </location>
    <ligand>
        <name>FAD</name>
        <dbReference type="ChEBI" id="CHEBI:57692"/>
    </ligand>
</feature>
<keyword evidence="5 12" id="KW-0479">Metal-binding</keyword>
<evidence type="ECO:0000256" key="12">
    <source>
        <dbReference type="PIRSR" id="PIRSR006816-2"/>
    </source>
</evidence>
<dbReference type="InterPro" id="IPR037117">
    <property type="entry name" value="Dihydroorotate_DH_ele_sf"/>
</dbReference>
<dbReference type="Gene3D" id="2.40.30.10">
    <property type="entry name" value="Translation factors"/>
    <property type="match status" value="1"/>
</dbReference>
<protein>
    <submittedName>
        <fullName evidence="14">Oxidoreductase</fullName>
    </submittedName>
</protein>
<dbReference type="PANTHER" id="PTHR43513">
    <property type="entry name" value="DIHYDROOROTATE DEHYDROGENASE B (NAD(+)), ELECTRON TRANSFER SUBUNIT"/>
    <property type="match status" value="1"/>
</dbReference>
<dbReference type="SUPFAM" id="SSF52343">
    <property type="entry name" value="Ferredoxin reductase-like, C-terminal NADP-linked domain"/>
    <property type="match status" value="1"/>
</dbReference>
<dbReference type="InterPro" id="IPR017927">
    <property type="entry name" value="FAD-bd_FR_type"/>
</dbReference>
<evidence type="ECO:0000256" key="7">
    <source>
        <dbReference type="ARBA" id="ARBA00022982"/>
    </source>
</evidence>
<dbReference type="PROSITE" id="PS51384">
    <property type="entry name" value="FAD_FR"/>
    <property type="match status" value="1"/>
</dbReference>
<evidence type="ECO:0000256" key="11">
    <source>
        <dbReference type="PIRSR" id="PIRSR006816-1"/>
    </source>
</evidence>
<dbReference type="GO" id="GO:0050660">
    <property type="term" value="F:flavin adenine dinucleotide binding"/>
    <property type="evidence" value="ECO:0007669"/>
    <property type="project" value="InterPro"/>
</dbReference>
<comment type="cofactor">
    <cofactor evidence="12">
        <name>[2Fe-2S] cluster</name>
        <dbReference type="ChEBI" id="CHEBI:190135"/>
    </cofactor>
    <text evidence="12">Binds 1 [2Fe-2S] cluster per subunit.</text>
</comment>
<dbReference type="CDD" id="cd06218">
    <property type="entry name" value="DHOD_e_trans"/>
    <property type="match status" value="1"/>
</dbReference>
<dbReference type="InterPro" id="IPR050353">
    <property type="entry name" value="PyrK_electron_transfer"/>
</dbReference>
<dbReference type="GO" id="GO:0016491">
    <property type="term" value="F:oxidoreductase activity"/>
    <property type="evidence" value="ECO:0007669"/>
    <property type="project" value="InterPro"/>
</dbReference>
<evidence type="ECO:0000256" key="6">
    <source>
        <dbReference type="ARBA" id="ARBA00022827"/>
    </source>
</evidence>
<evidence type="ECO:0000256" key="2">
    <source>
        <dbReference type="ARBA" id="ARBA00022448"/>
    </source>
</evidence>
<comment type="similarity">
    <text evidence="1">Belongs to the PyrK family.</text>
</comment>
<evidence type="ECO:0000313" key="15">
    <source>
        <dbReference type="Proteomes" id="UP000010847"/>
    </source>
</evidence>
<evidence type="ECO:0000256" key="4">
    <source>
        <dbReference type="ARBA" id="ARBA00022714"/>
    </source>
</evidence>
<comment type="cofactor">
    <cofactor evidence="11">
        <name>FAD</name>
        <dbReference type="ChEBI" id="CHEBI:57692"/>
    </cofactor>
    <text evidence="11">Binds 1 FAD per subunit.</text>
</comment>
<sequence>MRLEDAKIVEHEIMGDPQLGMMRLVFKTEIAKEAHPGQFVQLKVSSGLDPLLRRPISIAGVDTDKNEITLLYRLKGKGTKVLAQAKPGDELNLLGPLGQGFTIPQSGTLYLVAGGIGAFPLLPLAQKALEQGVKVCLFWGGENQRFLESAGMHLWEDLGITIEVSTMDGSMGIQGTVLDLLRNHELTESGQVAVCGPMMMMASVNEFFKETDFEVEASLEERMGCGVGACLGCVCTLQDEQGKLRRGKVCKDGPVFKAKEVVWNATV</sequence>
<evidence type="ECO:0000256" key="1">
    <source>
        <dbReference type="ARBA" id="ARBA00006422"/>
    </source>
</evidence>
<name>W0EA13_9FIRM</name>
<dbReference type="Gene3D" id="2.10.240.10">
    <property type="entry name" value="Dihydroorotate dehydrogenase, electron transfer subunit"/>
    <property type="match status" value="1"/>
</dbReference>
<comment type="cofactor">
    <cofactor evidence="10">
        <name>[2Fe-2S] cluster</name>
        <dbReference type="ChEBI" id="CHEBI:190135"/>
    </cofactor>
</comment>
<evidence type="ECO:0000313" key="14">
    <source>
        <dbReference type="EMBL" id="AHF07675.1"/>
    </source>
</evidence>
<dbReference type="Proteomes" id="UP000010847">
    <property type="component" value="Chromosome"/>
</dbReference>
<reference evidence="14 15" key="1">
    <citation type="submission" date="2013-12" db="EMBL/GenBank/DDBJ databases">
        <authorList>
            <consortium name="DOE Joint Genome Institute"/>
            <person name="Smidt H."/>
            <person name="Huntemann M."/>
            <person name="Han J."/>
            <person name="Chen A."/>
            <person name="Kyrpides N."/>
            <person name="Mavromatis K."/>
            <person name="Markowitz V."/>
            <person name="Palaniappan K."/>
            <person name="Ivanova N."/>
            <person name="Schaumberg A."/>
            <person name="Pati A."/>
            <person name="Liolios K."/>
            <person name="Nordberg H.P."/>
            <person name="Cantor M.N."/>
            <person name="Hua S.X."/>
            <person name="Woyke T."/>
        </authorList>
    </citation>
    <scope>NUCLEOTIDE SEQUENCE [LARGE SCALE GENOMIC DNA]</scope>
    <source>
        <strain evidence="15">DSM 15288</strain>
    </source>
</reference>
<dbReference type="KEGG" id="dmt:DESME_12125"/>
<evidence type="ECO:0000259" key="13">
    <source>
        <dbReference type="PROSITE" id="PS51384"/>
    </source>
</evidence>